<dbReference type="KEGG" id="sgf:HEP81_08083"/>
<evidence type="ECO:0000256" key="1">
    <source>
        <dbReference type="SAM" id="Phobius"/>
    </source>
</evidence>
<accession>A0A7H1QDD1</accession>
<dbReference type="AlphaFoldDB" id="A0A7H1QDD1"/>
<geneLocation type="plasmid" evidence="2 3">
    <name>pSGRIFU2</name>
</geneLocation>
<evidence type="ECO:0000313" key="3">
    <source>
        <dbReference type="Proteomes" id="UP000516422"/>
    </source>
</evidence>
<dbReference type="RefSeq" id="WP_037663166.1">
    <property type="nucleotide sequence ID" value="NZ_CP051008.1"/>
</dbReference>
<reference evidence="2 3" key="1">
    <citation type="submission" date="2020-04" db="EMBL/GenBank/DDBJ databases">
        <title>Characterization and engineering of Streptomyces griseofuscus DSM40191 as a potential heterologous host for expression of BGCs.</title>
        <authorList>
            <person name="Gren T."/>
            <person name="Whitford C.M."/>
            <person name="Mohite O.S."/>
            <person name="Joergensen T.S."/>
            <person name="Nielsen J.B."/>
            <person name="Lee S.Y."/>
            <person name="Weber T."/>
        </authorList>
    </citation>
    <scope>NUCLEOTIDE SEQUENCE [LARGE SCALE GENOMIC DNA]</scope>
    <source>
        <strain evidence="2 3">DSM 40191</strain>
        <plasmid evidence="2 3">pSGRIFU2</plasmid>
    </source>
</reference>
<dbReference type="Proteomes" id="UP000516422">
    <property type="component" value="Plasmid pSGRIFU2"/>
</dbReference>
<proteinExistence type="predicted"/>
<dbReference type="EMBL" id="CP051008">
    <property type="protein sequence ID" value="QNT98311.1"/>
    <property type="molecule type" value="Genomic_DNA"/>
</dbReference>
<protein>
    <submittedName>
        <fullName evidence="2">Uncharacterized protein</fullName>
    </submittedName>
</protein>
<name>A0A7H1QDD1_9ACTN</name>
<organism evidence="2 3">
    <name type="scientific">Streptomyces griseofuscus</name>
    <dbReference type="NCBI Taxonomy" id="146922"/>
    <lineage>
        <taxon>Bacteria</taxon>
        <taxon>Bacillati</taxon>
        <taxon>Actinomycetota</taxon>
        <taxon>Actinomycetes</taxon>
        <taxon>Kitasatosporales</taxon>
        <taxon>Streptomycetaceae</taxon>
        <taxon>Streptomyces</taxon>
    </lineage>
</organism>
<gene>
    <name evidence="2" type="ORF">HEP81_08083</name>
</gene>
<feature type="transmembrane region" description="Helical" evidence="1">
    <location>
        <begin position="112"/>
        <end position="131"/>
    </location>
</feature>
<keyword evidence="1" id="KW-1133">Transmembrane helix</keyword>
<keyword evidence="2" id="KW-0614">Plasmid</keyword>
<feature type="transmembrane region" description="Helical" evidence="1">
    <location>
        <begin position="85"/>
        <end position="106"/>
    </location>
</feature>
<dbReference type="GeneID" id="91467555"/>
<evidence type="ECO:0000313" key="2">
    <source>
        <dbReference type="EMBL" id="QNT98311.1"/>
    </source>
</evidence>
<keyword evidence="1" id="KW-0812">Transmembrane</keyword>
<keyword evidence="1" id="KW-0472">Membrane</keyword>
<sequence>MPSYGEQPQPTYYPEPLPPQYGQPPVPAYGQHVVPLPQGAVVYPPTAGLDGVVMMPGPNGHPVAYYTAPPAPAPQPYVSPLLVKAALVAFIVGVAGVGIYFLAAAILELAKALAIIAGVVLVGFVLLKMLATGPGRGGSINVNARGRARVQVHTGRGHNRGRRR</sequence>